<dbReference type="InterPro" id="IPR015914">
    <property type="entry name" value="PAPs_N"/>
</dbReference>
<dbReference type="GO" id="GO:0003993">
    <property type="term" value="F:acid phosphatase activity"/>
    <property type="evidence" value="ECO:0007669"/>
    <property type="project" value="InterPro"/>
</dbReference>
<protein>
    <submittedName>
        <fullName evidence="2">Fibronectin type III domain-containing protein</fullName>
    </submittedName>
</protein>
<evidence type="ECO:0000259" key="1">
    <source>
        <dbReference type="PROSITE" id="PS50853"/>
    </source>
</evidence>
<dbReference type="PROSITE" id="PS50853">
    <property type="entry name" value="FN3"/>
    <property type="match status" value="1"/>
</dbReference>
<name>A0A9Q4PYJ5_9EURY</name>
<comment type="caution">
    <text evidence="2">The sequence shown here is derived from an EMBL/GenBank/DDBJ whole genome shotgun (WGS) entry which is preliminary data.</text>
</comment>
<dbReference type="SUPFAM" id="SSF49363">
    <property type="entry name" value="Purple acid phosphatase, N-terminal domain"/>
    <property type="match status" value="1"/>
</dbReference>
<dbReference type="RefSeq" id="WP_274924732.1">
    <property type="nucleotide sequence ID" value="NZ_JAKELO010000002.1"/>
</dbReference>
<dbReference type="InterPro" id="IPR008963">
    <property type="entry name" value="Purple_acid_Pase-like_N"/>
</dbReference>
<dbReference type="GO" id="GO:0046872">
    <property type="term" value="F:metal ion binding"/>
    <property type="evidence" value="ECO:0007669"/>
    <property type="project" value="InterPro"/>
</dbReference>
<organism evidence="2 3">
    <name type="scientific">Methanogenium marinum</name>
    <dbReference type="NCBI Taxonomy" id="348610"/>
    <lineage>
        <taxon>Archaea</taxon>
        <taxon>Methanobacteriati</taxon>
        <taxon>Methanobacteriota</taxon>
        <taxon>Stenosarchaea group</taxon>
        <taxon>Methanomicrobia</taxon>
        <taxon>Methanomicrobiales</taxon>
        <taxon>Methanomicrobiaceae</taxon>
        <taxon>Methanogenium</taxon>
    </lineage>
</organism>
<gene>
    <name evidence="2" type="ORF">L0665_05680</name>
</gene>
<evidence type="ECO:0000313" key="3">
    <source>
        <dbReference type="Proteomes" id="UP001143747"/>
    </source>
</evidence>
<sequence>MRGRFLFLLLLCLTILLMGTAGITGAALTDTATVVVSGHVPLWIYDVQVVDVTSHAVGIAWKTNGASTSQVAYDTESRSRFEDYFYPASGNVFSPVYEHIVLIEGLTADETYFFRVRSEVDSNEAAVSDEYTFTTPEEEESNNNCWRWRWRHGWGWTWGWGWRGGC</sequence>
<evidence type="ECO:0000313" key="2">
    <source>
        <dbReference type="EMBL" id="MDE4908097.1"/>
    </source>
</evidence>
<dbReference type="Gene3D" id="2.60.40.380">
    <property type="entry name" value="Purple acid phosphatase-like, N-terminal"/>
    <property type="match status" value="1"/>
</dbReference>
<feature type="domain" description="Fibronectin type-III" evidence="1">
    <location>
        <begin position="43"/>
        <end position="138"/>
    </location>
</feature>
<dbReference type="EMBL" id="JAKELO010000002">
    <property type="protein sequence ID" value="MDE4908097.1"/>
    <property type="molecule type" value="Genomic_DNA"/>
</dbReference>
<proteinExistence type="predicted"/>
<dbReference type="InterPro" id="IPR003961">
    <property type="entry name" value="FN3_dom"/>
</dbReference>
<keyword evidence="3" id="KW-1185">Reference proteome</keyword>
<dbReference type="AlphaFoldDB" id="A0A9Q4PYJ5"/>
<accession>A0A9Q4PYJ5</accession>
<dbReference type="Pfam" id="PF16656">
    <property type="entry name" value="Pur_ac_phosph_N"/>
    <property type="match status" value="1"/>
</dbReference>
<reference evidence="2" key="1">
    <citation type="submission" date="2022-01" db="EMBL/GenBank/DDBJ databases">
        <title>Draft genome of Methanogenium marinum DSM 15558.</title>
        <authorList>
            <person name="Chen S.-C."/>
            <person name="You Y.-T."/>
        </authorList>
    </citation>
    <scope>NUCLEOTIDE SEQUENCE</scope>
    <source>
        <strain evidence="2">DSM 15558</strain>
    </source>
</reference>
<dbReference type="Proteomes" id="UP001143747">
    <property type="component" value="Unassembled WGS sequence"/>
</dbReference>